<evidence type="ECO:0000313" key="2">
    <source>
        <dbReference type="EMBL" id="MBC9245944.1"/>
    </source>
</evidence>
<sequence>MFDYAQRLQLALTDTARRTGMKVAAGLIAVVGAGFLVAALWSWLAYHLDWGPMLASLAVGGGFLVLALIVFATSNRTRHRMPTTDDLKQEVETRLTLAADAAANRARNEASRVLDMAGNKVTSLMDDASYRANKLASDAEQRVYGVAQSVGLTSENIDRTKAKAAEVKQKVAEASNSNAGSMLKLLGAFAIGVTMAAKLREARNDDDHYDEDDFV</sequence>
<dbReference type="RefSeq" id="WP_187792323.1">
    <property type="nucleotide sequence ID" value="NZ_JACOQL010000001.1"/>
</dbReference>
<feature type="transmembrane region" description="Helical" evidence="1">
    <location>
        <begin position="50"/>
        <end position="72"/>
    </location>
</feature>
<dbReference type="AlphaFoldDB" id="A0A926GEM2"/>
<keyword evidence="3" id="KW-1185">Reference proteome</keyword>
<dbReference type="Proteomes" id="UP000608594">
    <property type="component" value="Unassembled WGS sequence"/>
</dbReference>
<comment type="caution">
    <text evidence="2">The sequence shown here is derived from an EMBL/GenBank/DDBJ whole genome shotgun (WGS) entry which is preliminary data.</text>
</comment>
<gene>
    <name evidence="2" type="ORF">H4P12_04260</name>
</gene>
<keyword evidence="1" id="KW-0812">Transmembrane</keyword>
<organism evidence="2 3">
    <name type="scientific">Paracoccus amoyensis</name>
    <dbReference type="NCBI Taxonomy" id="2760093"/>
    <lineage>
        <taxon>Bacteria</taxon>
        <taxon>Pseudomonadati</taxon>
        <taxon>Pseudomonadota</taxon>
        <taxon>Alphaproteobacteria</taxon>
        <taxon>Rhodobacterales</taxon>
        <taxon>Paracoccaceae</taxon>
        <taxon>Paracoccus</taxon>
    </lineage>
</organism>
<evidence type="ECO:0000313" key="3">
    <source>
        <dbReference type="Proteomes" id="UP000608594"/>
    </source>
</evidence>
<keyword evidence="1" id="KW-1133">Transmembrane helix</keyword>
<dbReference type="EMBL" id="JACOQL010000001">
    <property type="protein sequence ID" value="MBC9245944.1"/>
    <property type="molecule type" value="Genomic_DNA"/>
</dbReference>
<protein>
    <submittedName>
        <fullName evidence="2">Phage holin family protein</fullName>
    </submittedName>
</protein>
<accession>A0A926GEM2</accession>
<keyword evidence="1" id="KW-0472">Membrane</keyword>
<name>A0A926GEM2_9RHOB</name>
<reference evidence="2" key="1">
    <citation type="submission" date="2020-08" db="EMBL/GenBank/DDBJ databases">
        <title>Paracoccus amoyensis sp. nov., isolated from the surface seawater at coast of Xiamen, Fujian.</title>
        <authorList>
            <person name="Lyu L."/>
        </authorList>
    </citation>
    <scope>NUCLEOTIDE SEQUENCE</scope>
    <source>
        <strain evidence="2">11-3</strain>
    </source>
</reference>
<proteinExistence type="predicted"/>
<feature type="transmembrane region" description="Helical" evidence="1">
    <location>
        <begin position="21"/>
        <end position="44"/>
    </location>
</feature>
<evidence type="ECO:0000256" key="1">
    <source>
        <dbReference type="SAM" id="Phobius"/>
    </source>
</evidence>